<dbReference type="Proteomes" id="UP000320443">
    <property type="component" value="Unassembled WGS sequence"/>
</dbReference>
<comment type="caution">
    <text evidence="4">The sequence shown here is derived from an EMBL/GenBank/DDBJ whole genome shotgun (WGS) entry which is preliminary data.</text>
</comment>
<gene>
    <name evidence="4" type="ORF">FNY97_13100</name>
</gene>
<dbReference type="Pfam" id="PF13411">
    <property type="entry name" value="MerR_1"/>
    <property type="match status" value="1"/>
</dbReference>
<name>A0A2N6TS82_9CORY</name>
<keyword evidence="1" id="KW-0238">DNA-binding</keyword>
<dbReference type="InterPro" id="IPR009061">
    <property type="entry name" value="DNA-bd_dom_put_sf"/>
</dbReference>
<dbReference type="PROSITE" id="PS50937">
    <property type="entry name" value="HTH_MERR_2"/>
    <property type="match status" value="1"/>
</dbReference>
<evidence type="ECO:0000313" key="5">
    <source>
        <dbReference type="Proteomes" id="UP000320443"/>
    </source>
</evidence>
<dbReference type="InterPro" id="IPR047057">
    <property type="entry name" value="MerR_fam"/>
</dbReference>
<dbReference type="RefSeq" id="WP_046647143.1">
    <property type="nucleotide sequence ID" value="NZ_VKDK01000036.1"/>
</dbReference>
<proteinExistence type="predicted"/>
<dbReference type="AlphaFoldDB" id="A0A2N6TS82"/>
<evidence type="ECO:0000259" key="3">
    <source>
        <dbReference type="PROSITE" id="PS50937"/>
    </source>
</evidence>
<accession>A0A2N6TS82</accession>
<evidence type="ECO:0000256" key="2">
    <source>
        <dbReference type="SAM" id="Coils"/>
    </source>
</evidence>
<dbReference type="EMBL" id="VKDK01000036">
    <property type="protein sequence ID" value="TRX58506.1"/>
    <property type="molecule type" value="Genomic_DNA"/>
</dbReference>
<dbReference type="InterPro" id="IPR000551">
    <property type="entry name" value="MerR-type_HTH_dom"/>
</dbReference>
<dbReference type="GO" id="GO:0003700">
    <property type="term" value="F:DNA-binding transcription factor activity"/>
    <property type="evidence" value="ECO:0007669"/>
    <property type="project" value="InterPro"/>
</dbReference>
<sequence>MSKDDTNRTDAAQPKAMYVISVAAELSGMHAQTLRTYDRMGLVSPARTSGGGRRYSESDIELLRKIQALSQDDGVNLAGIKSIIELTAERDRLAAERDELQAEVDRLRSQARPSRGELVHVPRSTSVVMWTPRRNRRRDS</sequence>
<keyword evidence="2" id="KW-0175">Coiled coil</keyword>
<dbReference type="Gene3D" id="1.10.1660.10">
    <property type="match status" value="1"/>
</dbReference>
<feature type="domain" description="HTH merR-type" evidence="3">
    <location>
        <begin position="17"/>
        <end position="86"/>
    </location>
</feature>
<evidence type="ECO:0000313" key="4">
    <source>
        <dbReference type="EMBL" id="TRX58506.1"/>
    </source>
</evidence>
<dbReference type="PANTHER" id="PTHR30204">
    <property type="entry name" value="REDOX-CYCLING DRUG-SENSING TRANSCRIPTIONAL ACTIVATOR SOXR"/>
    <property type="match status" value="1"/>
</dbReference>
<feature type="coiled-coil region" evidence="2">
    <location>
        <begin position="83"/>
        <end position="110"/>
    </location>
</feature>
<dbReference type="PANTHER" id="PTHR30204:SF58">
    <property type="entry name" value="HTH-TYPE TRANSCRIPTIONAL REGULATOR YFMP"/>
    <property type="match status" value="1"/>
</dbReference>
<dbReference type="NCBIfam" id="NF047375">
    <property type="entry name" value="HeatShock_HspR"/>
    <property type="match status" value="1"/>
</dbReference>
<dbReference type="GO" id="GO:0003677">
    <property type="term" value="F:DNA binding"/>
    <property type="evidence" value="ECO:0007669"/>
    <property type="project" value="UniProtKB-KW"/>
</dbReference>
<dbReference type="PRINTS" id="PR00040">
    <property type="entry name" value="HTHMERR"/>
</dbReference>
<keyword evidence="5" id="KW-1185">Reference proteome</keyword>
<evidence type="ECO:0000256" key="1">
    <source>
        <dbReference type="ARBA" id="ARBA00023125"/>
    </source>
</evidence>
<dbReference type="FunFam" id="1.10.1660.10:FF:000008">
    <property type="entry name" value="Heat shock transcriptional regulator"/>
    <property type="match status" value="1"/>
</dbReference>
<dbReference type="SUPFAM" id="SSF46955">
    <property type="entry name" value="Putative DNA-binding domain"/>
    <property type="match status" value="1"/>
</dbReference>
<protein>
    <submittedName>
        <fullName evidence="4">Helix-turn-helix transcriptional regulator</fullName>
    </submittedName>
</protein>
<reference evidence="4 5" key="1">
    <citation type="submission" date="2019-07" db="EMBL/GenBank/DDBJ databases">
        <title>Draft genome of C. aurimucosum strain 2274.</title>
        <authorList>
            <person name="Pacheco L.G.C."/>
            <person name="Aguiar E.R.G.R."/>
            <person name="Santos C.S."/>
            <person name="Rocha D.J.P.G."/>
            <person name="Sant'Anna L.O."/>
            <person name="Mattos-Guaraldi A.L."/>
            <person name="Santos L.S."/>
        </authorList>
    </citation>
    <scope>NUCLEOTIDE SEQUENCE [LARGE SCALE GENOMIC DNA]</scope>
    <source>
        <strain evidence="4 5">2274</strain>
    </source>
</reference>
<organism evidence="4 5">
    <name type="scientific">Corynebacterium hiratae</name>
    <dbReference type="NCBI Taxonomy" id="3139423"/>
    <lineage>
        <taxon>Bacteria</taxon>
        <taxon>Bacillati</taxon>
        <taxon>Actinomycetota</taxon>
        <taxon>Actinomycetes</taxon>
        <taxon>Mycobacteriales</taxon>
        <taxon>Corynebacteriaceae</taxon>
        <taxon>Corynebacterium</taxon>
    </lineage>
</organism>
<dbReference type="CDD" id="cd04766">
    <property type="entry name" value="HTH_HspR"/>
    <property type="match status" value="1"/>
</dbReference>
<dbReference type="SMART" id="SM00422">
    <property type="entry name" value="HTH_MERR"/>
    <property type="match status" value="1"/>
</dbReference>